<evidence type="ECO:0000256" key="5">
    <source>
        <dbReference type="PROSITE-ProRule" id="PRU10141"/>
    </source>
</evidence>
<accession>A0ABS6V056</accession>
<dbReference type="Proteomes" id="UP000694287">
    <property type="component" value="Unassembled WGS sequence"/>
</dbReference>
<dbReference type="InterPro" id="IPR000719">
    <property type="entry name" value="Prot_kinase_dom"/>
</dbReference>
<keyword evidence="6" id="KW-0472">Membrane</keyword>
<dbReference type="EMBL" id="JADQDK010000001">
    <property type="protein sequence ID" value="MBW0137792.1"/>
    <property type="molecule type" value="Genomic_DNA"/>
</dbReference>
<organism evidence="8 9">
    <name type="scientific">Pseudonocardia abyssalis</name>
    <dbReference type="NCBI Taxonomy" id="2792008"/>
    <lineage>
        <taxon>Bacteria</taxon>
        <taxon>Bacillati</taxon>
        <taxon>Actinomycetota</taxon>
        <taxon>Actinomycetes</taxon>
        <taxon>Pseudonocardiales</taxon>
        <taxon>Pseudonocardiaceae</taxon>
        <taxon>Pseudonocardia</taxon>
    </lineage>
</organism>
<sequence length="333" mass="34171">MIDDEGAVPEGRLVAGRYRLGPVIGIGSSAVVRRGRDLHDGVRVAVKLFHPGGTLHDRRQQRREMDALSRLDHPGLVGLRDGGTESGRPFVVTDLVEGPTLAEQIGLAPLPPEQVRRLGAELADALAHVHDGGIVHRDVKPANVLLGDGTHAHLADFGIAKALDGAAATETGMIVGTAAFLAPEQARGERVGPPADVYALGLVLLEALTGRREYPGRAAESATARLHRRPHVPDGLPNDLGGVLIAMTEDDPAARPTAAAVAAALAVTPIHAVPSVGGGGRHRRSSGRRRGVVPLAATALVLAAAGGTALLLGPTDPAPVVASPAVVPAAGER</sequence>
<feature type="domain" description="Protein kinase" evidence="7">
    <location>
        <begin position="18"/>
        <end position="274"/>
    </location>
</feature>
<evidence type="ECO:0000256" key="4">
    <source>
        <dbReference type="ARBA" id="ARBA00022840"/>
    </source>
</evidence>
<evidence type="ECO:0000256" key="2">
    <source>
        <dbReference type="ARBA" id="ARBA00022741"/>
    </source>
</evidence>
<evidence type="ECO:0000256" key="6">
    <source>
        <dbReference type="SAM" id="Phobius"/>
    </source>
</evidence>
<feature type="transmembrane region" description="Helical" evidence="6">
    <location>
        <begin position="291"/>
        <end position="312"/>
    </location>
</feature>
<evidence type="ECO:0000313" key="9">
    <source>
        <dbReference type="Proteomes" id="UP000694287"/>
    </source>
</evidence>
<evidence type="ECO:0000256" key="3">
    <source>
        <dbReference type="ARBA" id="ARBA00022777"/>
    </source>
</evidence>
<comment type="caution">
    <text evidence="8">The sequence shown here is derived from an EMBL/GenBank/DDBJ whole genome shotgun (WGS) entry which is preliminary data.</text>
</comment>
<dbReference type="GO" id="GO:0004674">
    <property type="term" value="F:protein serine/threonine kinase activity"/>
    <property type="evidence" value="ECO:0007669"/>
    <property type="project" value="UniProtKB-KW"/>
</dbReference>
<dbReference type="RefSeq" id="WP_218602287.1">
    <property type="nucleotide sequence ID" value="NZ_JADQDJ010000056.1"/>
</dbReference>
<feature type="binding site" evidence="5">
    <location>
        <position position="47"/>
    </location>
    <ligand>
        <name>ATP</name>
        <dbReference type="ChEBI" id="CHEBI:30616"/>
    </ligand>
</feature>
<dbReference type="PROSITE" id="PS00107">
    <property type="entry name" value="PROTEIN_KINASE_ATP"/>
    <property type="match status" value="1"/>
</dbReference>
<keyword evidence="2 5" id="KW-0547">Nucleotide-binding</keyword>
<evidence type="ECO:0000259" key="7">
    <source>
        <dbReference type="PROSITE" id="PS50011"/>
    </source>
</evidence>
<keyword evidence="6" id="KW-0812">Transmembrane</keyword>
<dbReference type="PROSITE" id="PS50011">
    <property type="entry name" value="PROTEIN_KINASE_DOM"/>
    <property type="match status" value="1"/>
</dbReference>
<reference evidence="8 9" key="1">
    <citation type="submission" date="2020-11" db="EMBL/GenBank/DDBJ databases">
        <title>Pseudonocardia abyssalis sp. nov. and Pseudonocardia oceani sp. nov., description and phylogenomic analysis of two novel actinomycetes isolated from the deep Southern Ocean.</title>
        <authorList>
            <person name="Parra J."/>
        </authorList>
    </citation>
    <scope>NUCLEOTIDE SEQUENCE [LARGE SCALE GENOMIC DNA]</scope>
    <source>
        <strain evidence="8 9">KRD-168</strain>
    </source>
</reference>
<dbReference type="PANTHER" id="PTHR43289">
    <property type="entry name" value="MITOGEN-ACTIVATED PROTEIN KINASE KINASE KINASE 20-RELATED"/>
    <property type="match status" value="1"/>
</dbReference>
<dbReference type="CDD" id="cd14014">
    <property type="entry name" value="STKc_PknB_like"/>
    <property type="match status" value="1"/>
</dbReference>
<keyword evidence="4 5" id="KW-0067">ATP-binding</keyword>
<dbReference type="InterPro" id="IPR017441">
    <property type="entry name" value="Protein_kinase_ATP_BS"/>
</dbReference>
<keyword evidence="8" id="KW-0723">Serine/threonine-protein kinase</keyword>
<gene>
    <name evidence="8" type="ORF">I4I81_26525</name>
</gene>
<keyword evidence="6" id="KW-1133">Transmembrane helix</keyword>
<dbReference type="PROSITE" id="PS00108">
    <property type="entry name" value="PROTEIN_KINASE_ST"/>
    <property type="match status" value="1"/>
</dbReference>
<keyword evidence="1" id="KW-0808">Transferase</keyword>
<dbReference type="InterPro" id="IPR008271">
    <property type="entry name" value="Ser/Thr_kinase_AS"/>
</dbReference>
<keyword evidence="9" id="KW-1185">Reference proteome</keyword>
<dbReference type="Pfam" id="PF00069">
    <property type="entry name" value="Pkinase"/>
    <property type="match status" value="1"/>
</dbReference>
<protein>
    <submittedName>
        <fullName evidence="8">Serine/threonine protein kinase</fullName>
    </submittedName>
</protein>
<evidence type="ECO:0000313" key="8">
    <source>
        <dbReference type="EMBL" id="MBW0137792.1"/>
    </source>
</evidence>
<evidence type="ECO:0000256" key="1">
    <source>
        <dbReference type="ARBA" id="ARBA00022679"/>
    </source>
</evidence>
<proteinExistence type="predicted"/>
<keyword evidence="3 8" id="KW-0418">Kinase</keyword>
<name>A0ABS6V056_9PSEU</name>
<dbReference type="PANTHER" id="PTHR43289:SF34">
    <property type="entry name" value="SERINE_THREONINE-PROTEIN KINASE YBDM-RELATED"/>
    <property type="match status" value="1"/>
</dbReference>
<dbReference type="SMART" id="SM00220">
    <property type="entry name" value="S_TKc"/>
    <property type="match status" value="1"/>
</dbReference>